<accession>A0A4Y7PZA5</accession>
<gene>
    <name evidence="1" type="ORF">BD410DRAFT_790719</name>
</gene>
<protein>
    <submittedName>
        <fullName evidence="1">Uncharacterized protein</fullName>
    </submittedName>
</protein>
<dbReference type="STRING" id="50990.A0A4Y7PZA5"/>
<proteinExistence type="predicted"/>
<dbReference type="PANTHER" id="PTHR21310">
    <property type="entry name" value="AMINOGLYCOSIDE PHOSPHOTRANSFERASE-RELATED-RELATED"/>
    <property type="match status" value="1"/>
</dbReference>
<dbReference type="VEuPathDB" id="FungiDB:BD410DRAFT_790719"/>
<evidence type="ECO:0000313" key="1">
    <source>
        <dbReference type="EMBL" id="TDL20734.1"/>
    </source>
</evidence>
<dbReference type="OrthoDB" id="8300194at2759"/>
<dbReference type="SUPFAM" id="SSF56112">
    <property type="entry name" value="Protein kinase-like (PK-like)"/>
    <property type="match status" value="1"/>
</dbReference>
<name>A0A4Y7PZA5_9AGAM</name>
<reference evidence="1 2" key="1">
    <citation type="submission" date="2018-06" db="EMBL/GenBank/DDBJ databases">
        <title>A transcriptomic atlas of mushroom development highlights an independent origin of complex multicellularity.</title>
        <authorList>
            <consortium name="DOE Joint Genome Institute"/>
            <person name="Krizsan K."/>
            <person name="Almasi E."/>
            <person name="Merenyi Z."/>
            <person name="Sahu N."/>
            <person name="Viragh M."/>
            <person name="Koszo T."/>
            <person name="Mondo S."/>
            <person name="Kiss B."/>
            <person name="Balint B."/>
            <person name="Kues U."/>
            <person name="Barry K."/>
            <person name="Hegedus J.C."/>
            <person name="Henrissat B."/>
            <person name="Johnson J."/>
            <person name="Lipzen A."/>
            <person name="Ohm R."/>
            <person name="Nagy I."/>
            <person name="Pangilinan J."/>
            <person name="Yan J."/>
            <person name="Xiong Y."/>
            <person name="Grigoriev I.V."/>
            <person name="Hibbett D.S."/>
            <person name="Nagy L.G."/>
        </authorList>
    </citation>
    <scope>NUCLEOTIDE SEQUENCE [LARGE SCALE GENOMIC DNA]</scope>
    <source>
        <strain evidence="1 2">SZMC22713</strain>
    </source>
</reference>
<keyword evidence="2" id="KW-1185">Reference proteome</keyword>
<dbReference type="InterPro" id="IPR051678">
    <property type="entry name" value="AGP_Transferase"/>
</dbReference>
<evidence type="ECO:0000313" key="2">
    <source>
        <dbReference type="Proteomes" id="UP000294933"/>
    </source>
</evidence>
<dbReference type="InterPro" id="IPR011009">
    <property type="entry name" value="Kinase-like_dom_sf"/>
</dbReference>
<organism evidence="1 2">
    <name type="scientific">Rickenella mellea</name>
    <dbReference type="NCBI Taxonomy" id="50990"/>
    <lineage>
        <taxon>Eukaryota</taxon>
        <taxon>Fungi</taxon>
        <taxon>Dikarya</taxon>
        <taxon>Basidiomycota</taxon>
        <taxon>Agaricomycotina</taxon>
        <taxon>Agaricomycetes</taxon>
        <taxon>Hymenochaetales</taxon>
        <taxon>Rickenellaceae</taxon>
        <taxon>Rickenella</taxon>
    </lineage>
</organism>
<dbReference type="PANTHER" id="PTHR21310:SF15">
    <property type="entry name" value="AMINOGLYCOSIDE PHOSPHOTRANSFERASE DOMAIN-CONTAINING PROTEIN"/>
    <property type="match status" value="1"/>
</dbReference>
<dbReference type="EMBL" id="ML170186">
    <property type="protein sequence ID" value="TDL20734.1"/>
    <property type="molecule type" value="Genomic_DNA"/>
</dbReference>
<sequence>MEMPLVFDPEKWSPESIFEFYVREQKTAKSKGAIRTVFRISGDAVVKHVNDESEVNVMKLVLKAKIPTARLLLHVEHGIYSFVVLGYTEGRTLAEAWSSMPLEQKEFVIKTLHDYVVQLRKIKDEHSSTPGPLGPEPLVCDTFQLGYRSQGPFTTYAELTGFLNRKLNLVNRKRPSNPLGPFNEDWPLVLIHNDLNMTNIS</sequence>
<dbReference type="Proteomes" id="UP000294933">
    <property type="component" value="Unassembled WGS sequence"/>
</dbReference>
<dbReference type="AlphaFoldDB" id="A0A4Y7PZA5"/>